<organism evidence="1">
    <name type="scientific">Lepeophtheirus salmonis</name>
    <name type="common">Salmon louse</name>
    <name type="synonym">Caligus salmonis</name>
    <dbReference type="NCBI Taxonomy" id="72036"/>
    <lineage>
        <taxon>Eukaryota</taxon>
        <taxon>Metazoa</taxon>
        <taxon>Ecdysozoa</taxon>
        <taxon>Arthropoda</taxon>
        <taxon>Crustacea</taxon>
        <taxon>Multicrustacea</taxon>
        <taxon>Hexanauplia</taxon>
        <taxon>Copepoda</taxon>
        <taxon>Siphonostomatoida</taxon>
        <taxon>Caligidae</taxon>
        <taxon>Lepeophtheirus</taxon>
    </lineage>
</organism>
<name>A0A0K2UAH8_LEPSM</name>
<feature type="non-terminal residue" evidence="1">
    <location>
        <position position="1"/>
    </location>
</feature>
<sequence>LTNNINKYKIELEWALGRVQTSTFGNFSSIKYHFFSMLYFKMCDIEQV</sequence>
<dbReference type="AlphaFoldDB" id="A0A0K2UAH8"/>
<accession>A0A0K2UAH8</accession>
<dbReference type="EMBL" id="HACA01017345">
    <property type="protein sequence ID" value="CDW34706.1"/>
    <property type="molecule type" value="Transcribed_RNA"/>
</dbReference>
<evidence type="ECO:0000313" key="1">
    <source>
        <dbReference type="EMBL" id="CDW34706.1"/>
    </source>
</evidence>
<proteinExistence type="predicted"/>
<protein>
    <submittedName>
        <fullName evidence="1">Uncharacterized protein</fullName>
    </submittedName>
</protein>
<reference evidence="1" key="1">
    <citation type="submission" date="2014-05" db="EMBL/GenBank/DDBJ databases">
        <authorList>
            <person name="Chronopoulou M."/>
        </authorList>
    </citation>
    <scope>NUCLEOTIDE SEQUENCE</scope>
    <source>
        <tissue evidence="1">Whole organism</tissue>
    </source>
</reference>